<dbReference type="PROSITE" id="PS50043">
    <property type="entry name" value="HTH_LUXR_2"/>
    <property type="match status" value="1"/>
</dbReference>
<dbReference type="PROSITE" id="PS50110">
    <property type="entry name" value="RESPONSE_REGULATORY"/>
    <property type="match status" value="1"/>
</dbReference>
<dbReference type="CDD" id="cd06170">
    <property type="entry name" value="LuxR_C_like"/>
    <property type="match status" value="1"/>
</dbReference>
<dbReference type="InterPro" id="IPR011006">
    <property type="entry name" value="CheY-like_superfamily"/>
</dbReference>
<protein>
    <submittedName>
        <fullName evidence="7">DNA-binding response regulator</fullName>
    </submittedName>
</protein>
<dbReference type="PRINTS" id="PR00038">
    <property type="entry name" value="HTHLUXR"/>
</dbReference>
<feature type="modified residue" description="4-aspartylphosphate" evidence="4">
    <location>
        <position position="30"/>
    </location>
</feature>
<dbReference type="PANTHER" id="PTHR44688">
    <property type="entry name" value="DNA-BINDING TRANSCRIPTIONAL ACTIVATOR DEVR_DOSR"/>
    <property type="match status" value="1"/>
</dbReference>
<keyword evidence="8" id="KW-1185">Reference proteome</keyword>
<proteinExistence type="predicted"/>
<evidence type="ECO:0000256" key="4">
    <source>
        <dbReference type="PROSITE-ProRule" id="PRU00169"/>
    </source>
</evidence>
<dbReference type="SUPFAM" id="SSF46894">
    <property type="entry name" value="C-terminal effector domain of the bipartite response regulators"/>
    <property type="match status" value="1"/>
</dbReference>
<dbReference type="Pfam" id="PF00196">
    <property type="entry name" value="GerE"/>
    <property type="match status" value="1"/>
</dbReference>
<evidence type="ECO:0000259" key="5">
    <source>
        <dbReference type="PROSITE" id="PS50043"/>
    </source>
</evidence>
<dbReference type="InterPro" id="IPR000792">
    <property type="entry name" value="Tscrpt_reg_LuxR_C"/>
</dbReference>
<dbReference type="EMBL" id="WUEK01000015">
    <property type="protein sequence ID" value="MXG91802.1"/>
    <property type="molecule type" value="Genomic_DNA"/>
</dbReference>
<feature type="domain" description="Response regulatory" evidence="6">
    <location>
        <begin position="1"/>
        <end position="90"/>
    </location>
</feature>
<dbReference type="Proteomes" id="UP000473325">
    <property type="component" value="Unassembled WGS sequence"/>
</dbReference>
<keyword evidence="4" id="KW-0597">Phosphoprotein</keyword>
<evidence type="ECO:0000313" key="8">
    <source>
        <dbReference type="Proteomes" id="UP000473325"/>
    </source>
</evidence>
<dbReference type="Gene3D" id="3.40.50.2300">
    <property type="match status" value="1"/>
</dbReference>
<evidence type="ECO:0000256" key="2">
    <source>
        <dbReference type="ARBA" id="ARBA00023125"/>
    </source>
</evidence>
<evidence type="ECO:0000313" key="7">
    <source>
        <dbReference type="EMBL" id="MXG91802.1"/>
    </source>
</evidence>
<dbReference type="GO" id="GO:0006355">
    <property type="term" value="P:regulation of DNA-templated transcription"/>
    <property type="evidence" value="ECO:0007669"/>
    <property type="project" value="InterPro"/>
</dbReference>
<feature type="domain" description="HTH luxR-type" evidence="5">
    <location>
        <begin position="114"/>
        <end position="179"/>
    </location>
</feature>
<evidence type="ECO:0000256" key="3">
    <source>
        <dbReference type="ARBA" id="ARBA00023163"/>
    </source>
</evidence>
<dbReference type="InterPro" id="IPR001789">
    <property type="entry name" value="Sig_transdc_resp-reg_receiver"/>
</dbReference>
<dbReference type="PANTHER" id="PTHR44688:SF16">
    <property type="entry name" value="DNA-BINDING TRANSCRIPTIONAL ACTIVATOR DEVR_DOSR"/>
    <property type="match status" value="1"/>
</dbReference>
<dbReference type="PROSITE" id="PS00622">
    <property type="entry name" value="HTH_LUXR_1"/>
    <property type="match status" value="1"/>
</dbReference>
<dbReference type="AlphaFoldDB" id="A0A6L7F3I8"/>
<reference evidence="7 8" key="1">
    <citation type="submission" date="2019-12" db="EMBL/GenBank/DDBJ databases">
        <authorList>
            <person name="Kun Z."/>
        </authorList>
    </citation>
    <scope>NUCLEOTIDE SEQUENCE [LARGE SCALE GENOMIC DNA]</scope>
    <source>
        <strain evidence="7 8">YIM 123512</strain>
    </source>
</reference>
<evidence type="ECO:0000259" key="6">
    <source>
        <dbReference type="PROSITE" id="PS50110"/>
    </source>
</evidence>
<accession>A0A6L7F3I8</accession>
<gene>
    <name evidence="7" type="ORF">GRQ65_19855</name>
</gene>
<organism evidence="7 8">
    <name type="scientific">Nocardioides flavescens</name>
    <dbReference type="NCBI Taxonomy" id="2691959"/>
    <lineage>
        <taxon>Bacteria</taxon>
        <taxon>Bacillati</taxon>
        <taxon>Actinomycetota</taxon>
        <taxon>Actinomycetes</taxon>
        <taxon>Propionibacteriales</taxon>
        <taxon>Nocardioidaceae</taxon>
        <taxon>Nocardioides</taxon>
    </lineage>
</organism>
<comment type="caution">
    <text evidence="7">The sequence shown here is derived from an EMBL/GenBank/DDBJ whole genome shotgun (WGS) entry which is preliminary data.</text>
</comment>
<sequence>MLTEHGDRVHVVELDSLRDPAEDVDVVLKDAFGLIDDLRDFVRSSRAPVVVFAFTAEKAAVQAALDAGAAGYVFKGVSEERLVAALERVHAGEQVVEVDQEVGQDAFDGGAGDWPGRAEGLTERESEILALICRGLSNQEVAQTLFLSINSIKTYIRSLYRKIGAESRSQAVIWGLDHDFVPRPWRHRP</sequence>
<dbReference type="GO" id="GO:0000160">
    <property type="term" value="P:phosphorelay signal transduction system"/>
    <property type="evidence" value="ECO:0007669"/>
    <property type="project" value="InterPro"/>
</dbReference>
<dbReference type="SMART" id="SM00421">
    <property type="entry name" value="HTH_LUXR"/>
    <property type="match status" value="1"/>
</dbReference>
<keyword evidence="2 7" id="KW-0238">DNA-binding</keyword>
<dbReference type="GO" id="GO:0003677">
    <property type="term" value="F:DNA binding"/>
    <property type="evidence" value="ECO:0007669"/>
    <property type="project" value="UniProtKB-KW"/>
</dbReference>
<keyword evidence="1" id="KW-0805">Transcription regulation</keyword>
<name>A0A6L7F3I8_9ACTN</name>
<evidence type="ECO:0000256" key="1">
    <source>
        <dbReference type="ARBA" id="ARBA00023015"/>
    </source>
</evidence>
<keyword evidence="3" id="KW-0804">Transcription</keyword>
<dbReference type="InterPro" id="IPR016032">
    <property type="entry name" value="Sig_transdc_resp-reg_C-effctor"/>
</dbReference>
<dbReference type="SUPFAM" id="SSF52172">
    <property type="entry name" value="CheY-like"/>
    <property type="match status" value="1"/>
</dbReference>